<sequence>MFKCEHISIRYHFFGNNRPSECGHPQLKLQCDQESKITTIEMVGVKYKVLEITPYRRILKLTRVDTLDNGLCQFHSPLRVSIVNFELFDLHINYINTTFAFDCLQLAIPSPQIIGQYPCGSRIHNNISITTNTTFLHGCVANVTFPVAETNLLQFRNGSLSLASILRIIMEEGFQVKWEENTEACRKCNASGGACGFDNYVGHYAIAHNINPTTNVVTEVCTK</sequence>
<keyword evidence="13" id="KW-1185">Reference proteome</keyword>
<keyword evidence="5" id="KW-1133">Transmembrane helix</keyword>
<dbReference type="PANTHER" id="PTHR33138">
    <property type="entry name" value="OS01G0690200 PROTEIN"/>
    <property type="match status" value="1"/>
</dbReference>
<name>A0ABR2QTH0_9ROSI</name>
<evidence type="ECO:0000313" key="12">
    <source>
        <dbReference type="EMBL" id="KAK9003959.1"/>
    </source>
</evidence>
<dbReference type="EMBL" id="JBBPBN010000031">
    <property type="protein sequence ID" value="KAK9003959.1"/>
    <property type="molecule type" value="Genomic_DNA"/>
</dbReference>
<comment type="catalytic activity">
    <reaction evidence="8">
        <text>L-threonyl-[protein] + ATP = O-phospho-L-threonyl-[protein] + ADP + H(+)</text>
        <dbReference type="Rhea" id="RHEA:46608"/>
        <dbReference type="Rhea" id="RHEA-COMP:11060"/>
        <dbReference type="Rhea" id="RHEA-COMP:11605"/>
        <dbReference type="ChEBI" id="CHEBI:15378"/>
        <dbReference type="ChEBI" id="CHEBI:30013"/>
        <dbReference type="ChEBI" id="CHEBI:30616"/>
        <dbReference type="ChEBI" id="CHEBI:61977"/>
        <dbReference type="ChEBI" id="CHEBI:456216"/>
        <dbReference type="EC" id="2.7.11.1"/>
    </reaction>
</comment>
<evidence type="ECO:0000256" key="7">
    <source>
        <dbReference type="ARBA" id="ARBA00023180"/>
    </source>
</evidence>
<keyword evidence="6" id="KW-0472">Membrane</keyword>
<evidence type="ECO:0000256" key="3">
    <source>
        <dbReference type="ARBA" id="ARBA00022692"/>
    </source>
</evidence>
<proteinExistence type="predicted"/>
<evidence type="ECO:0000256" key="4">
    <source>
        <dbReference type="ARBA" id="ARBA00022729"/>
    </source>
</evidence>
<evidence type="ECO:0000256" key="1">
    <source>
        <dbReference type="ARBA" id="ARBA00004167"/>
    </source>
</evidence>
<dbReference type="EC" id="2.7.11.1" evidence="2"/>
<evidence type="ECO:0000313" key="13">
    <source>
        <dbReference type="Proteomes" id="UP001396334"/>
    </source>
</evidence>
<dbReference type="InterPro" id="IPR032872">
    <property type="entry name" value="WAK_assoc_C"/>
</dbReference>
<evidence type="ECO:0000259" key="10">
    <source>
        <dbReference type="Pfam" id="PF13947"/>
    </source>
</evidence>
<evidence type="ECO:0000256" key="8">
    <source>
        <dbReference type="ARBA" id="ARBA00047899"/>
    </source>
</evidence>
<evidence type="ECO:0000256" key="9">
    <source>
        <dbReference type="ARBA" id="ARBA00048679"/>
    </source>
</evidence>
<dbReference type="PANTHER" id="PTHR33138:SF11">
    <property type="entry name" value="KINASE-LIKE PROTEIN"/>
    <property type="match status" value="1"/>
</dbReference>
<evidence type="ECO:0000256" key="5">
    <source>
        <dbReference type="ARBA" id="ARBA00022989"/>
    </source>
</evidence>
<feature type="domain" description="Wall-associated receptor kinase galacturonan-binding" evidence="10">
    <location>
        <begin position="3"/>
        <end position="61"/>
    </location>
</feature>
<keyword evidence="3" id="KW-0812">Transmembrane</keyword>
<keyword evidence="7" id="KW-0325">Glycoprotein</keyword>
<dbReference type="Pfam" id="PF13947">
    <property type="entry name" value="GUB_WAK_bind"/>
    <property type="match status" value="1"/>
</dbReference>
<comment type="subcellular location">
    <subcellularLocation>
        <location evidence="1">Membrane</location>
        <topology evidence="1">Single-pass membrane protein</topology>
    </subcellularLocation>
</comment>
<reference evidence="12 13" key="1">
    <citation type="journal article" date="2024" name="G3 (Bethesda)">
        <title>Genome assembly of Hibiscus sabdariffa L. provides insights into metabolisms of medicinal natural products.</title>
        <authorList>
            <person name="Kim T."/>
        </authorList>
    </citation>
    <scope>NUCLEOTIDE SEQUENCE [LARGE SCALE GENOMIC DNA]</scope>
    <source>
        <strain evidence="12">TK-2024</strain>
        <tissue evidence="12">Old leaves</tissue>
    </source>
</reference>
<comment type="caution">
    <text evidence="12">The sequence shown here is derived from an EMBL/GenBank/DDBJ whole genome shotgun (WGS) entry which is preliminary data.</text>
</comment>
<gene>
    <name evidence="12" type="ORF">V6N11_001777</name>
</gene>
<evidence type="ECO:0000259" key="11">
    <source>
        <dbReference type="Pfam" id="PF14380"/>
    </source>
</evidence>
<evidence type="ECO:0000256" key="6">
    <source>
        <dbReference type="ARBA" id="ARBA00023136"/>
    </source>
</evidence>
<dbReference type="Pfam" id="PF14380">
    <property type="entry name" value="WAK_assoc"/>
    <property type="match status" value="1"/>
</dbReference>
<organism evidence="12 13">
    <name type="scientific">Hibiscus sabdariffa</name>
    <name type="common">roselle</name>
    <dbReference type="NCBI Taxonomy" id="183260"/>
    <lineage>
        <taxon>Eukaryota</taxon>
        <taxon>Viridiplantae</taxon>
        <taxon>Streptophyta</taxon>
        <taxon>Embryophyta</taxon>
        <taxon>Tracheophyta</taxon>
        <taxon>Spermatophyta</taxon>
        <taxon>Magnoliopsida</taxon>
        <taxon>eudicotyledons</taxon>
        <taxon>Gunneridae</taxon>
        <taxon>Pentapetalae</taxon>
        <taxon>rosids</taxon>
        <taxon>malvids</taxon>
        <taxon>Malvales</taxon>
        <taxon>Malvaceae</taxon>
        <taxon>Malvoideae</taxon>
        <taxon>Hibiscus</taxon>
    </lineage>
</organism>
<keyword evidence="4" id="KW-0732">Signal</keyword>
<protein>
    <recommendedName>
        <fullName evidence="2">non-specific serine/threonine protein kinase</fullName>
        <ecNumber evidence="2">2.7.11.1</ecNumber>
    </recommendedName>
</protein>
<accession>A0ABR2QTH0</accession>
<comment type="catalytic activity">
    <reaction evidence="9">
        <text>L-seryl-[protein] + ATP = O-phospho-L-seryl-[protein] + ADP + H(+)</text>
        <dbReference type="Rhea" id="RHEA:17989"/>
        <dbReference type="Rhea" id="RHEA-COMP:9863"/>
        <dbReference type="Rhea" id="RHEA-COMP:11604"/>
        <dbReference type="ChEBI" id="CHEBI:15378"/>
        <dbReference type="ChEBI" id="CHEBI:29999"/>
        <dbReference type="ChEBI" id="CHEBI:30616"/>
        <dbReference type="ChEBI" id="CHEBI:83421"/>
        <dbReference type="ChEBI" id="CHEBI:456216"/>
        <dbReference type="EC" id="2.7.11.1"/>
    </reaction>
</comment>
<dbReference type="InterPro" id="IPR025287">
    <property type="entry name" value="WAK_GUB"/>
</dbReference>
<feature type="domain" description="Wall-associated receptor kinase C-terminal" evidence="11">
    <location>
        <begin position="132"/>
        <end position="199"/>
    </location>
</feature>
<dbReference type="Proteomes" id="UP001396334">
    <property type="component" value="Unassembled WGS sequence"/>
</dbReference>
<evidence type="ECO:0000256" key="2">
    <source>
        <dbReference type="ARBA" id="ARBA00012513"/>
    </source>
</evidence>